<accession>A0A8R7V526</accession>
<sequence>MIGERGCGYHFLFLDCCPYFVLCTDKV</sequence>
<keyword evidence="2" id="KW-1185">Reference proteome</keyword>
<reference evidence="2" key="1">
    <citation type="journal article" date="2013" name="Nature">
        <title>Draft genome of the wheat A-genome progenitor Triticum urartu.</title>
        <authorList>
            <person name="Ling H.Q."/>
            <person name="Zhao S."/>
            <person name="Liu D."/>
            <person name="Wang J."/>
            <person name="Sun H."/>
            <person name="Zhang C."/>
            <person name="Fan H."/>
            <person name="Li D."/>
            <person name="Dong L."/>
            <person name="Tao Y."/>
            <person name="Gao C."/>
            <person name="Wu H."/>
            <person name="Li Y."/>
            <person name="Cui Y."/>
            <person name="Guo X."/>
            <person name="Zheng S."/>
            <person name="Wang B."/>
            <person name="Yu K."/>
            <person name="Liang Q."/>
            <person name="Yang W."/>
            <person name="Lou X."/>
            <person name="Chen J."/>
            <person name="Feng M."/>
            <person name="Jian J."/>
            <person name="Zhang X."/>
            <person name="Luo G."/>
            <person name="Jiang Y."/>
            <person name="Liu J."/>
            <person name="Wang Z."/>
            <person name="Sha Y."/>
            <person name="Zhang B."/>
            <person name="Wu H."/>
            <person name="Tang D."/>
            <person name="Shen Q."/>
            <person name="Xue P."/>
            <person name="Zou S."/>
            <person name="Wang X."/>
            <person name="Liu X."/>
            <person name="Wang F."/>
            <person name="Yang Y."/>
            <person name="An X."/>
            <person name="Dong Z."/>
            <person name="Zhang K."/>
            <person name="Zhang X."/>
            <person name="Luo M.C."/>
            <person name="Dvorak J."/>
            <person name="Tong Y."/>
            <person name="Wang J."/>
            <person name="Yang H."/>
            <person name="Li Z."/>
            <person name="Wang D."/>
            <person name="Zhang A."/>
            <person name="Wang J."/>
        </authorList>
    </citation>
    <scope>NUCLEOTIDE SEQUENCE</scope>
    <source>
        <strain evidence="2">cv. G1812</strain>
    </source>
</reference>
<evidence type="ECO:0000313" key="1">
    <source>
        <dbReference type="EnsemblPlants" id="TuG1812G0700002645.01.T01"/>
    </source>
</evidence>
<dbReference type="Gramene" id="TuG1812G0700002645.01.T01">
    <property type="protein sequence ID" value="TuG1812G0700002645.01.T01"/>
    <property type="gene ID" value="TuG1812G0700002645.01"/>
</dbReference>
<proteinExistence type="predicted"/>
<dbReference type="AlphaFoldDB" id="A0A8R7V526"/>
<organism evidence="1 2">
    <name type="scientific">Triticum urartu</name>
    <name type="common">Red wild einkorn</name>
    <name type="synonym">Crithodium urartu</name>
    <dbReference type="NCBI Taxonomy" id="4572"/>
    <lineage>
        <taxon>Eukaryota</taxon>
        <taxon>Viridiplantae</taxon>
        <taxon>Streptophyta</taxon>
        <taxon>Embryophyta</taxon>
        <taxon>Tracheophyta</taxon>
        <taxon>Spermatophyta</taxon>
        <taxon>Magnoliopsida</taxon>
        <taxon>Liliopsida</taxon>
        <taxon>Poales</taxon>
        <taxon>Poaceae</taxon>
        <taxon>BOP clade</taxon>
        <taxon>Pooideae</taxon>
        <taxon>Triticodae</taxon>
        <taxon>Triticeae</taxon>
        <taxon>Triticinae</taxon>
        <taxon>Triticum</taxon>
    </lineage>
</organism>
<evidence type="ECO:0000313" key="2">
    <source>
        <dbReference type="Proteomes" id="UP000015106"/>
    </source>
</evidence>
<dbReference type="Proteomes" id="UP000015106">
    <property type="component" value="Chromosome 7"/>
</dbReference>
<protein>
    <submittedName>
        <fullName evidence="1">Uncharacterized protein</fullName>
    </submittedName>
</protein>
<reference evidence="1" key="3">
    <citation type="submission" date="2022-06" db="UniProtKB">
        <authorList>
            <consortium name="EnsemblPlants"/>
        </authorList>
    </citation>
    <scope>IDENTIFICATION</scope>
</reference>
<dbReference type="EnsemblPlants" id="TuG1812G0700002645.01.T01">
    <property type="protein sequence ID" value="TuG1812G0700002645.01.T01"/>
    <property type="gene ID" value="TuG1812G0700002645.01"/>
</dbReference>
<reference evidence="1" key="2">
    <citation type="submission" date="2018-03" db="EMBL/GenBank/DDBJ databases">
        <title>The Triticum urartu genome reveals the dynamic nature of wheat genome evolution.</title>
        <authorList>
            <person name="Ling H."/>
            <person name="Ma B."/>
            <person name="Shi X."/>
            <person name="Liu H."/>
            <person name="Dong L."/>
            <person name="Sun H."/>
            <person name="Cao Y."/>
            <person name="Gao Q."/>
            <person name="Zheng S."/>
            <person name="Li Y."/>
            <person name="Yu Y."/>
            <person name="Du H."/>
            <person name="Qi M."/>
            <person name="Li Y."/>
            <person name="Yu H."/>
            <person name="Cui Y."/>
            <person name="Wang N."/>
            <person name="Chen C."/>
            <person name="Wu H."/>
            <person name="Zhao Y."/>
            <person name="Zhang J."/>
            <person name="Li Y."/>
            <person name="Zhou W."/>
            <person name="Zhang B."/>
            <person name="Hu W."/>
            <person name="Eijk M."/>
            <person name="Tang J."/>
            <person name="Witsenboer H."/>
            <person name="Zhao S."/>
            <person name="Li Z."/>
            <person name="Zhang A."/>
            <person name="Wang D."/>
            <person name="Liang C."/>
        </authorList>
    </citation>
    <scope>NUCLEOTIDE SEQUENCE [LARGE SCALE GENOMIC DNA]</scope>
    <source>
        <strain evidence="1">cv. G1812</strain>
    </source>
</reference>
<name>A0A8R7V526_TRIUA</name>